<dbReference type="GeneID" id="54476217"/>
<dbReference type="OrthoDB" id="5427350at2759"/>
<organism evidence="1 2">
    <name type="scientific">Neohortaea acidophila</name>
    <dbReference type="NCBI Taxonomy" id="245834"/>
    <lineage>
        <taxon>Eukaryota</taxon>
        <taxon>Fungi</taxon>
        <taxon>Dikarya</taxon>
        <taxon>Ascomycota</taxon>
        <taxon>Pezizomycotina</taxon>
        <taxon>Dothideomycetes</taxon>
        <taxon>Dothideomycetidae</taxon>
        <taxon>Mycosphaerellales</taxon>
        <taxon>Teratosphaeriaceae</taxon>
        <taxon>Neohortaea</taxon>
    </lineage>
</organism>
<evidence type="ECO:0000313" key="2">
    <source>
        <dbReference type="Proteomes" id="UP000799767"/>
    </source>
</evidence>
<dbReference type="PANTHER" id="PTHR35340:SF6">
    <property type="entry name" value="ASST-DOMAIN-CONTAINING PROTEIN"/>
    <property type="match status" value="1"/>
</dbReference>
<dbReference type="InterPro" id="IPR039535">
    <property type="entry name" value="ASST-like"/>
</dbReference>
<proteinExistence type="predicted"/>
<sequence>MRLLLAFAGCALAARLAHTPKANSSAATIPSHAYVQVETDPKGAIWPWRVFKSSPYTPPNMTITVNQGELADGFIFMTPANINLSAPAAEMDGGFIMTSDNEAVFALNTSGITDFRVQHYKGQPYLTYWSGYNTEGANVGHGYGQVNFVDSSYSNFSVNPDLGLNKLVTTPVANWSIDIHEHLVTPWNTLLVSAYNNTPWDLSPYGGPVDGWIADSLAVELDIETWEVLFKWVASEHVPLSESQLHINASAGIGTIASPWDWFHINAGEMVGSDYLINSRHCWSTYYVSGTNGSVQWRIQGVTGGDFGPLPADSTFSWQHYARAHNVTPTGMDLSVFDNHNTIAVNGTPSNGLVFHLELPPSTSYTPQLLRKIETPSEPIYADSQGDYIVELSNGNQLLGYGQIAITREYGPATDGSDLRWQAQFGGLNTVQSYRAFKHVWHATPAAWDPSLVVESGYAYVSWNGATEVEAWNVYVANSTSANGTLVGQAAKEGFETVFEVPAGAATLQVAAVQKGDEVRRSNTVHIGSVW</sequence>
<dbReference type="Proteomes" id="UP000799767">
    <property type="component" value="Unassembled WGS sequence"/>
</dbReference>
<dbReference type="Pfam" id="PF14269">
    <property type="entry name" value="Arylsulfotran_2"/>
    <property type="match status" value="1"/>
</dbReference>
<keyword evidence="2" id="KW-1185">Reference proteome</keyword>
<dbReference type="PANTHER" id="PTHR35340">
    <property type="entry name" value="PQQ ENZYME REPEAT PROTEIN-RELATED"/>
    <property type="match status" value="1"/>
</dbReference>
<reference evidence="1" key="1">
    <citation type="journal article" date="2020" name="Stud. Mycol.">
        <title>101 Dothideomycetes genomes: a test case for predicting lifestyles and emergence of pathogens.</title>
        <authorList>
            <person name="Haridas S."/>
            <person name="Albert R."/>
            <person name="Binder M."/>
            <person name="Bloem J."/>
            <person name="Labutti K."/>
            <person name="Salamov A."/>
            <person name="Andreopoulos B."/>
            <person name="Baker S."/>
            <person name="Barry K."/>
            <person name="Bills G."/>
            <person name="Bluhm B."/>
            <person name="Cannon C."/>
            <person name="Castanera R."/>
            <person name="Culley D."/>
            <person name="Daum C."/>
            <person name="Ezra D."/>
            <person name="Gonzalez J."/>
            <person name="Henrissat B."/>
            <person name="Kuo A."/>
            <person name="Liang C."/>
            <person name="Lipzen A."/>
            <person name="Lutzoni F."/>
            <person name="Magnuson J."/>
            <person name="Mondo S."/>
            <person name="Nolan M."/>
            <person name="Ohm R."/>
            <person name="Pangilinan J."/>
            <person name="Park H.-J."/>
            <person name="Ramirez L."/>
            <person name="Alfaro M."/>
            <person name="Sun H."/>
            <person name="Tritt A."/>
            <person name="Yoshinaga Y."/>
            <person name="Zwiers L.-H."/>
            <person name="Turgeon B."/>
            <person name="Goodwin S."/>
            <person name="Spatafora J."/>
            <person name="Crous P."/>
            <person name="Grigoriev I."/>
        </authorList>
    </citation>
    <scope>NUCLEOTIDE SEQUENCE</scope>
    <source>
        <strain evidence="1">CBS 113389</strain>
    </source>
</reference>
<name>A0A6A6PZ18_9PEZI</name>
<dbReference type="AlphaFoldDB" id="A0A6A6PZ18"/>
<evidence type="ECO:0000313" key="1">
    <source>
        <dbReference type="EMBL" id="KAF2485016.1"/>
    </source>
</evidence>
<dbReference type="InterPro" id="IPR053143">
    <property type="entry name" value="Arylsulfate_ST"/>
</dbReference>
<protein>
    <submittedName>
        <fullName evidence="1">ASST-domain-containing protein</fullName>
    </submittedName>
</protein>
<accession>A0A6A6PZ18</accession>
<dbReference type="EMBL" id="MU001633">
    <property type="protein sequence ID" value="KAF2485016.1"/>
    <property type="molecule type" value="Genomic_DNA"/>
</dbReference>
<gene>
    <name evidence="1" type="ORF">BDY17DRAFT_308477</name>
</gene>
<dbReference type="RefSeq" id="XP_033591585.1">
    <property type="nucleotide sequence ID" value="XM_033735215.1"/>
</dbReference>